<name>A0A0U5GKW2_ASPCI</name>
<evidence type="ECO:0000313" key="2">
    <source>
        <dbReference type="EMBL" id="CEL11997.1"/>
    </source>
</evidence>
<feature type="region of interest" description="Disordered" evidence="1">
    <location>
        <begin position="213"/>
        <end position="273"/>
    </location>
</feature>
<feature type="compositionally biased region" description="Basic and acidic residues" evidence="1">
    <location>
        <begin position="245"/>
        <end position="263"/>
    </location>
</feature>
<keyword evidence="3" id="KW-1185">Reference proteome</keyword>
<protein>
    <submittedName>
        <fullName evidence="2">Uncharacterized protein</fullName>
    </submittedName>
</protein>
<dbReference type="EMBL" id="CDMC01000040">
    <property type="protein sequence ID" value="CEL11997.1"/>
    <property type="molecule type" value="Genomic_DNA"/>
</dbReference>
<organism evidence="2 3">
    <name type="scientific">Aspergillus calidoustus</name>
    <dbReference type="NCBI Taxonomy" id="454130"/>
    <lineage>
        <taxon>Eukaryota</taxon>
        <taxon>Fungi</taxon>
        <taxon>Dikarya</taxon>
        <taxon>Ascomycota</taxon>
        <taxon>Pezizomycotina</taxon>
        <taxon>Eurotiomycetes</taxon>
        <taxon>Eurotiomycetidae</taxon>
        <taxon>Eurotiales</taxon>
        <taxon>Aspergillaceae</taxon>
        <taxon>Aspergillus</taxon>
        <taxon>Aspergillus subgen. Nidulantes</taxon>
    </lineage>
</organism>
<dbReference type="STRING" id="454130.A0A0U5GKW2"/>
<dbReference type="OrthoDB" id="3485856at2759"/>
<proteinExistence type="predicted"/>
<evidence type="ECO:0000256" key="1">
    <source>
        <dbReference type="SAM" id="MobiDB-lite"/>
    </source>
</evidence>
<dbReference type="OMA" id="TMHIEQV"/>
<dbReference type="Proteomes" id="UP000054771">
    <property type="component" value="Unassembled WGS sequence"/>
</dbReference>
<sequence>MPTPVHDFFASSVALEIYKQLQSIANGDSAASKFAKQIQSGGSSRIFLKDGDSGEETAVPRTFPHRQPDAQFQYPRTAYPGIVLEVSYSQNGKDLQKLARDYILQSNGDIKVVIGFNINYGETEESTVSLWRPLYIQEKGEEYDMLDVQQEIKYEPFRTPDGVYVNQTQHIRLELSDFAPDRVSADFHGLYLDISYEKLADFLRDAEEMRQARESGVGIKTDRKTRKRKYSSSSAEEIKTEDEAEHCLRETEDAQRSAARDTDYNPLSRRRRI</sequence>
<gene>
    <name evidence="2" type="ORF">ASPCAL15091</name>
</gene>
<accession>A0A0U5GKW2</accession>
<dbReference type="AlphaFoldDB" id="A0A0U5GKW2"/>
<reference evidence="3" key="1">
    <citation type="journal article" date="2016" name="Genome Announc.">
        <title>Draft genome sequences of fungus Aspergillus calidoustus.</title>
        <authorList>
            <person name="Horn F."/>
            <person name="Linde J."/>
            <person name="Mattern D.J."/>
            <person name="Walther G."/>
            <person name="Guthke R."/>
            <person name="Scherlach K."/>
            <person name="Martin K."/>
            <person name="Brakhage A.A."/>
            <person name="Petzke L."/>
            <person name="Valiante V."/>
        </authorList>
    </citation>
    <scope>NUCLEOTIDE SEQUENCE [LARGE SCALE GENOMIC DNA]</scope>
    <source>
        <strain evidence="3">SF006504</strain>
    </source>
</reference>
<feature type="region of interest" description="Disordered" evidence="1">
    <location>
        <begin position="46"/>
        <end position="67"/>
    </location>
</feature>
<evidence type="ECO:0000313" key="3">
    <source>
        <dbReference type="Proteomes" id="UP000054771"/>
    </source>
</evidence>